<evidence type="ECO:0000313" key="3">
    <source>
        <dbReference type="EMBL" id="KDF02035.1"/>
    </source>
</evidence>
<feature type="domain" description="ARB-07466-like C-terminal" evidence="2">
    <location>
        <begin position="99"/>
        <end position="201"/>
    </location>
</feature>
<name>A0A064CN84_9MYCO</name>
<dbReference type="AlphaFoldDB" id="A0A064CN84"/>
<keyword evidence="4" id="KW-1185">Reference proteome</keyword>
<dbReference type="Proteomes" id="UP000022835">
    <property type="component" value="Unassembled WGS sequence"/>
</dbReference>
<sequence length="222" mass="23599">MGKHRLARPRRRWSVAVVALAALPLAAVLSGSTGSGPARMTAGTVECCAELVAAAPMNLAATPISAHYVVMTQAELVASRSAVNRTPLRALPAGVGVEQGLQLKTVLAERLISAYFPQIHNIGGVRPDSLKWHPMGLAIDVMIPNWQTPEGKELGDRIAAFALANADRLSLNHVIWRRIMYDHGGKPSLMPDLGGNDANHYTHVHIATNGGGYPTGGESYFG</sequence>
<keyword evidence="1" id="KW-0732">Signal</keyword>
<feature type="chain" id="PRO_5001627840" description="ARB-07466-like C-terminal domain-containing protein" evidence="1">
    <location>
        <begin position="22"/>
        <end position="222"/>
    </location>
</feature>
<protein>
    <recommendedName>
        <fullName evidence="2">ARB-07466-like C-terminal domain-containing protein</fullName>
    </recommendedName>
</protein>
<evidence type="ECO:0000256" key="1">
    <source>
        <dbReference type="SAM" id="SignalP"/>
    </source>
</evidence>
<dbReference type="eggNOG" id="COG4991">
    <property type="taxonomic scope" value="Bacteria"/>
</dbReference>
<dbReference type="EMBL" id="JALN02000001">
    <property type="protein sequence ID" value="KDF02035.1"/>
    <property type="molecule type" value="Genomic_DNA"/>
</dbReference>
<dbReference type="RefSeq" id="WP_036344870.1">
    <property type="nucleotide sequence ID" value="NZ_JALN02000001.1"/>
</dbReference>
<proteinExistence type="predicted"/>
<reference evidence="3" key="1">
    <citation type="submission" date="2014-05" db="EMBL/GenBank/DDBJ databases">
        <title>Genome sequence of Mycobacterium aromaticivorans strain JS19b1T (= DSM 45407T).</title>
        <authorList>
            <person name="Kwak Y."/>
            <person name="Park G.-S."/>
            <person name="Li Q.X."/>
            <person name="Lee S.-E."/>
            <person name="Shin J.-H."/>
        </authorList>
    </citation>
    <scope>NUCLEOTIDE SEQUENCE [LARGE SCALE GENOMIC DNA]</scope>
    <source>
        <strain evidence="3">JS19b1</strain>
    </source>
</reference>
<feature type="signal peptide" evidence="1">
    <location>
        <begin position="1"/>
        <end position="21"/>
    </location>
</feature>
<gene>
    <name evidence="3" type="ORF">Y900_024675</name>
</gene>
<comment type="caution">
    <text evidence="3">The sequence shown here is derived from an EMBL/GenBank/DDBJ whole genome shotgun (WGS) entry which is preliminary data.</text>
</comment>
<accession>A0A064CN84</accession>
<dbReference type="OrthoDB" id="2989771at2"/>
<dbReference type="Pfam" id="PF26571">
    <property type="entry name" value="VldE"/>
    <property type="match status" value="1"/>
</dbReference>
<evidence type="ECO:0000313" key="4">
    <source>
        <dbReference type="Proteomes" id="UP000022835"/>
    </source>
</evidence>
<dbReference type="InterPro" id="IPR058593">
    <property type="entry name" value="ARB_07466-like_C"/>
</dbReference>
<dbReference type="STRING" id="1440774.Y900_024675"/>
<evidence type="ECO:0000259" key="2">
    <source>
        <dbReference type="Pfam" id="PF26571"/>
    </source>
</evidence>
<organism evidence="3 4">
    <name type="scientific">Mycolicibacterium aromaticivorans JS19b1 = JCM 16368</name>
    <dbReference type="NCBI Taxonomy" id="1440774"/>
    <lineage>
        <taxon>Bacteria</taxon>
        <taxon>Bacillati</taxon>
        <taxon>Actinomycetota</taxon>
        <taxon>Actinomycetes</taxon>
        <taxon>Mycobacteriales</taxon>
        <taxon>Mycobacteriaceae</taxon>
        <taxon>Mycolicibacterium</taxon>
    </lineage>
</organism>